<keyword evidence="5" id="KW-0418">Kinase</keyword>
<dbReference type="Proteomes" id="UP000053354">
    <property type="component" value="Chromosome"/>
</dbReference>
<dbReference type="AlphaFoldDB" id="A0A1B1S2X0"/>
<dbReference type="InterPro" id="IPR050445">
    <property type="entry name" value="Bact_polysacc_biosynth/exp"/>
</dbReference>
<dbReference type="KEGG" id="pll:I858_011110"/>
<evidence type="ECO:0000259" key="9">
    <source>
        <dbReference type="Pfam" id="PF13614"/>
    </source>
</evidence>
<organism evidence="10 11">
    <name type="scientific">Planococcus versutus</name>
    <dbReference type="NCBI Taxonomy" id="1302659"/>
    <lineage>
        <taxon>Bacteria</taxon>
        <taxon>Bacillati</taxon>
        <taxon>Bacillota</taxon>
        <taxon>Bacilli</taxon>
        <taxon>Bacillales</taxon>
        <taxon>Caryophanaceae</taxon>
        <taxon>Planococcus</taxon>
    </lineage>
</organism>
<dbReference type="GO" id="GO:0005524">
    <property type="term" value="F:ATP binding"/>
    <property type="evidence" value="ECO:0007669"/>
    <property type="project" value="UniProtKB-KW"/>
</dbReference>
<comment type="similarity">
    <text evidence="1">Belongs to the CpsD/CapB family.</text>
</comment>
<proteinExistence type="inferred from homology"/>
<evidence type="ECO:0000256" key="2">
    <source>
        <dbReference type="ARBA" id="ARBA00011903"/>
    </source>
</evidence>
<dbReference type="GO" id="GO:0005886">
    <property type="term" value="C:plasma membrane"/>
    <property type="evidence" value="ECO:0007669"/>
    <property type="project" value="TreeGrafter"/>
</dbReference>
<sequence length="233" mass="25512">MARKKKVLQETARKLITFTTPRSVVSEQFRTLRTNINFSSPDAEIRTIVVTSAAPSEGKSTTSANLAVVFAQEGKKVLLVDGDMRKPTTHYTFRMGNTIGLSSVLTRQSSIQEVIRPTAVERLDLMTCGPIPPNPAELLASQSMNTLIGQLKNMYDLIIFDAPPVLSVTDGQILANKCEGTILVVSSGNTEKDMAVKAKEAIESSNSRLIGAVLNNFALPKDSYYYQYYGNTE</sequence>
<keyword evidence="11" id="KW-1185">Reference proteome</keyword>
<keyword evidence="3" id="KW-0808">Transferase</keyword>
<dbReference type="CDD" id="cd05387">
    <property type="entry name" value="BY-kinase"/>
    <property type="match status" value="1"/>
</dbReference>
<dbReference type="RefSeq" id="WP_049695173.1">
    <property type="nucleotide sequence ID" value="NZ_CP016540.2"/>
</dbReference>
<keyword evidence="6" id="KW-0067">ATP-binding</keyword>
<dbReference type="Pfam" id="PF13614">
    <property type="entry name" value="AAA_31"/>
    <property type="match status" value="1"/>
</dbReference>
<dbReference type="InterPro" id="IPR005702">
    <property type="entry name" value="Wzc-like_C"/>
</dbReference>
<accession>A0A1B1S2X0</accession>
<evidence type="ECO:0000256" key="5">
    <source>
        <dbReference type="ARBA" id="ARBA00022777"/>
    </source>
</evidence>
<dbReference type="GO" id="GO:0042802">
    <property type="term" value="F:identical protein binding"/>
    <property type="evidence" value="ECO:0007669"/>
    <property type="project" value="UniProtKB-ARBA"/>
</dbReference>
<evidence type="ECO:0000256" key="3">
    <source>
        <dbReference type="ARBA" id="ARBA00022679"/>
    </source>
</evidence>
<dbReference type="InterPro" id="IPR027417">
    <property type="entry name" value="P-loop_NTPase"/>
</dbReference>
<evidence type="ECO:0000256" key="1">
    <source>
        <dbReference type="ARBA" id="ARBA00007316"/>
    </source>
</evidence>
<reference evidence="10" key="1">
    <citation type="submission" date="2016-10" db="EMBL/GenBank/DDBJ databases">
        <authorList>
            <person name="See-Too W.S."/>
        </authorList>
    </citation>
    <scope>NUCLEOTIDE SEQUENCE</scope>
    <source>
        <strain evidence="10">L10.15</strain>
    </source>
</reference>
<comment type="catalytic activity">
    <reaction evidence="8">
        <text>L-tyrosyl-[protein] + ATP = O-phospho-L-tyrosyl-[protein] + ADP + H(+)</text>
        <dbReference type="Rhea" id="RHEA:10596"/>
        <dbReference type="Rhea" id="RHEA-COMP:10136"/>
        <dbReference type="Rhea" id="RHEA-COMP:20101"/>
        <dbReference type="ChEBI" id="CHEBI:15378"/>
        <dbReference type="ChEBI" id="CHEBI:30616"/>
        <dbReference type="ChEBI" id="CHEBI:46858"/>
        <dbReference type="ChEBI" id="CHEBI:61978"/>
        <dbReference type="ChEBI" id="CHEBI:456216"/>
        <dbReference type="EC" id="2.7.10.2"/>
    </reaction>
</comment>
<evidence type="ECO:0000313" key="11">
    <source>
        <dbReference type="Proteomes" id="UP000053354"/>
    </source>
</evidence>
<evidence type="ECO:0000256" key="4">
    <source>
        <dbReference type="ARBA" id="ARBA00022741"/>
    </source>
</evidence>
<dbReference type="EC" id="2.7.10.2" evidence="2"/>
<keyword evidence="7" id="KW-0829">Tyrosine-protein kinase</keyword>
<dbReference type="InterPro" id="IPR025669">
    <property type="entry name" value="AAA_dom"/>
</dbReference>
<dbReference type="PANTHER" id="PTHR32309:SF13">
    <property type="entry name" value="FERRIC ENTEROBACTIN TRANSPORT PROTEIN FEPE"/>
    <property type="match status" value="1"/>
</dbReference>
<dbReference type="EMBL" id="CP016540">
    <property type="protein sequence ID" value="ANU27536.1"/>
    <property type="molecule type" value="Genomic_DNA"/>
</dbReference>
<evidence type="ECO:0000256" key="6">
    <source>
        <dbReference type="ARBA" id="ARBA00022840"/>
    </source>
</evidence>
<gene>
    <name evidence="10" type="ORF">I858_011110</name>
</gene>
<dbReference type="GO" id="GO:0004715">
    <property type="term" value="F:non-membrane spanning protein tyrosine kinase activity"/>
    <property type="evidence" value="ECO:0007669"/>
    <property type="project" value="UniProtKB-EC"/>
</dbReference>
<dbReference type="FunFam" id="3.40.50.300:FF:000527">
    <property type="entry name" value="Tyrosine-protein kinase etk"/>
    <property type="match status" value="1"/>
</dbReference>
<name>A0A1B1S2X0_9BACL</name>
<feature type="domain" description="AAA" evidence="9">
    <location>
        <begin position="47"/>
        <end position="175"/>
    </location>
</feature>
<dbReference type="STRING" id="1302659.I858_011110"/>
<evidence type="ECO:0000256" key="7">
    <source>
        <dbReference type="ARBA" id="ARBA00023137"/>
    </source>
</evidence>
<dbReference type="SUPFAM" id="SSF52540">
    <property type="entry name" value="P-loop containing nucleoside triphosphate hydrolases"/>
    <property type="match status" value="1"/>
</dbReference>
<protein>
    <recommendedName>
        <fullName evidence="2">non-specific protein-tyrosine kinase</fullName>
        <ecNumber evidence="2">2.7.10.2</ecNumber>
    </recommendedName>
</protein>
<evidence type="ECO:0000313" key="10">
    <source>
        <dbReference type="EMBL" id="ANU27536.1"/>
    </source>
</evidence>
<dbReference type="OrthoDB" id="9794577at2"/>
<evidence type="ECO:0000256" key="8">
    <source>
        <dbReference type="ARBA" id="ARBA00051245"/>
    </source>
</evidence>
<dbReference type="NCBIfam" id="TIGR01007">
    <property type="entry name" value="eps_fam"/>
    <property type="match status" value="1"/>
</dbReference>
<dbReference type="PANTHER" id="PTHR32309">
    <property type="entry name" value="TYROSINE-PROTEIN KINASE"/>
    <property type="match status" value="1"/>
</dbReference>
<keyword evidence="4" id="KW-0547">Nucleotide-binding</keyword>
<dbReference type="Gene3D" id="3.40.50.300">
    <property type="entry name" value="P-loop containing nucleotide triphosphate hydrolases"/>
    <property type="match status" value="1"/>
</dbReference>